<evidence type="ECO:0000313" key="1">
    <source>
        <dbReference type="EMBL" id="KRY78184.1"/>
    </source>
</evidence>
<gene>
    <name evidence="1" type="ORF">T4A_6179</name>
</gene>
<dbReference type="Proteomes" id="UP000054632">
    <property type="component" value="Unassembled WGS sequence"/>
</dbReference>
<comment type="caution">
    <text evidence="1">The sequence shown here is derived from an EMBL/GenBank/DDBJ whole genome shotgun (WGS) entry which is preliminary data.</text>
</comment>
<protein>
    <submittedName>
        <fullName evidence="1">Uncharacterized protein</fullName>
    </submittedName>
</protein>
<proteinExistence type="predicted"/>
<accession>A0A0V1EWH5</accession>
<reference evidence="1 2" key="1">
    <citation type="submission" date="2015-01" db="EMBL/GenBank/DDBJ databases">
        <title>Evolution of Trichinella species and genotypes.</title>
        <authorList>
            <person name="Korhonen P.K."/>
            <person name="Edoardo P."/>
            <person name="Giuseppe L.R."/>
            <person name="Gasser R.B."/>
        </authorList>
    </citation>
    <scope>NUCLEOTIDE SEQUENCE [LARGE SCALE GENOMIC DNA]</scope>
    <source>
        <strain evidence="1">ISS13</strain>
    </source>
</reference>
<name>A0A0V1EWH5_TRIPS</name>
<dbReference type="AlphaFoldDB" id="A0A0V1EWH5"/>
<dbReference type="EMBL" id="JYDR01000005">
    <property type="protein sequence ID" value="KRY78184.1"/>
    <property type="molecule type" value="Genomic_DNA"/>
</dbReference>
<sequence>MVFKPRRLTTSGWMKLSELPVSIKQFISFPQSKILTTALARESGKVEPTEAKVAPVIVLSEAVVEEETEERHTLA</sequence>
<organism evidence="1 2">
    <name type="scientific">Trichinella pseudospiralis</name>
    <name type="common">Parasitic roundworm</name>
    <dbReference type="NCBI Taxonomy" id="6337"/>
    <lineage>
        <taxon>Eukaryota</taxon>
        <taxon>Metazoa</taxon>
        <taxon>Ecdysozoa</taxon>
        <taxon>Nematoda</taxon>
        <taxon>Enoplea</taxon>
        <taxon>Dorylaimia</taxon>
        <taxon>Trichinellida</taxon>
        <taxon>Trichinellidae</taxon>
        <taxon>Trichinella</taxon>
    </lineage>
</organism>
<evidence type="ECO:0000313" key="2">
    <source>
        <dbReference type="Proteomes" id="UP000054632"/>
    </source>
</evidence>